<evidence type="ECO:0000313" key="4">
    <source>
        <dbReference type="EMBL" id="QSB41895.1"/>
    </source>
</evidence>
<dbReference type="Pfam" id="PF00563">
    <property type="entry name" value="EAL"/>
    <property type="match status" value="1"/>
</dbReference>
<dbReference type="SMART" id="SM00052">
    <property type="entry name" value="EAL"/>
    <property type="match status" value="1"/>
</dbReference>
<evidence type="ECO:0000313" key="5">
    <source>
        <dbReference type="Proteomes" id="UP000663249"/>
    </source>
</evidence>
<dbReference type="Gene3D" id="3.20.20.450">
    <property type="entry name" value="EAL domain"/>
    <property type="match status" value="1"/>
</dbReference>
<dbReference type="InterPro" id="IPR001789">
    <property type="entry name" value="Sig_transdc_resp-reg_receiver"/>
</dbReference>
<dbReference type="Proteomes" id="UP000663249">
    <property type="component" value="Chromosome"/>
</dbReference>
<reference evidence="4 5" key="1">
    <citation type="submission" date="2021-02" db="EMBL/GenBank/DDBJ databases">
        <title>Genomic and phenotypic characterization of Pseudomonas hygromyciniae, a novel bacterial species discovered from a commercially purchased antibiotic vial.</title>
        <authorList>
            <person name="Turner T.L."/>
            <person name="Mitra S.D."/>
            <person name="Kochan T.J."/>
            <person name="Pincus N.B."/>
            <person name="Lebrun-Corbin M."/>
            <person name="Cheung B."/>
            <person name="Gatesy S.W."/>
            <person name="Afzal T."/>
            <person name="Ozer E.A."/>
            <person name="Hauser A.R."/>
        </authorList>
    </citation>
    <scope>NUCLEOTIDE SEQUENCE [LARGE SCALE GENOMIC DNA]</scope>
    <source>
        <strain evidence="4 5">SDM007</strain>
    </source>
</reference>
<dbReference type="PANTHER" id="PTHR33121:SF70">
    <property type="entry name" value="SIGNALING PROTEIN YKOW"/>
    <property type="match status" value="1"/>
</dbReference>
<dbReference type="PROSITE" id="PS50883">
    <property type="entry name" value="EAL"/>
    <property type="match status" value="1"/>
</dbReference>
<dbReference type="EMBL" id="CP070506">
    <property type="protein sequence ID" value="QSB41895.1"/>
    <property type="molecule type" value="Genomic_DNA"/>
</dbReference>
<organism evidence="4 5">
    <name type="scientific">Pseudomonas hygromyciniae</name>
    <dbReference type="NCBI Taxonomy" id="2812000"/>
    <lineage>
        <taxon>Bacteria</taxon>
        <taxon>Pseudomonadati</taxon>
        <taxon>Pseudomonadota</taxon>
        <taxon>Gammaproteobacteria</taxon>
        <taxon>Pseudomonadales</taxon>
        <taxon>Pseudomonadaceae</taxon>
        <taxon>Pseudomonas</taxon>
    </lineage>
</organism>
<dbReference type="SUPFAM" id="SSF52172">
    <property type="entry name" value="CheY-like"/>
    <property type="match status" value="1"/>
</dbReference>
<feature type="domain" description="EAL" evidence="3">
    <location>
        <begin position="144"/>
        <end position="397"/>
    </location>
</feature>
<dbReference type="CDD" id="cd01948">
    <property type="entry name" value="EAL"/>
    <property type="match status" value="1"/>
</dbReference>
<dbReference type="PANTHER" id="PTHR33121">
    <property type="entry name" value="CYCLIC DI-GMP PHOSPHODIESTERASE PDEF"/>
    <property type="match status" value="1"/>
</dbReference>
<feature type="domain" description="Response regulatory" evidence="2">
    <location>
        <begin position="7"/>
        <end position="128"/>
    </location>
</feature>
<accession>A0ABX7K3C0</accession>
<dbReference type="Gene3D" id="3.40.50.2300">
    <property type="match status" value="1"/>
</dbReference>
<dbReference type="Pfam" id="PF00072">
    <property type="entry name" value="Response_reg"/>
    <property type="match status" value="1"/>
</dbReference>
<evidence type="ECO:0000256" key="1">
    <source>
        <dbReference type="PROSITE-ProRule" id="PRU00169"/>
    </source>
</evidence>
<evidence type="ECO:0000259" key="2">
    <source>
        <dbReference type="PROSITE" id="PS50110"/>
    </source>
</evidence>
<protein>
    <submittedName>
        <fullName evidence="4">EAL domain-containing response regulator</fullName>
    </submittedName>
</protein>
<dbReference type="InterPro" id="IPR001633">
    <property type="entry name" value="EAL_dom"/>
</dbReference>
<comment type="caution">
    <text evidence="1">Lacks conserved residue(s) required for the propagation of feature annotation.</text>
</comment>
<dbReference type="InterPro" id="IPR050706">
    <property type="entry name" value="Cyclic-di-GMP_PDE-like"/>
</dbReference>
<dbReference type="InterPro" id="IPR011006">
    <property type="entry name" value="CheY-like_superfamily"/>
</dbReference>
<sequence>MSFLPIRVLVVEDHPFKQLVATQAFQEAGCDSVLGVDDVSAALQLLDHTGAVDIVLCALKEEGMPGLATLELLGRSHRFKALIICSAIAPDLQDAIERMVGMLGVSVLGYVDVPVRAGSITPLLSRYLETTLSTKHAPQKARYRSVSQARLEQAIAGHELKAFFQPKFNLATGEVASLEVLARWQHPQYGVLGPAGFLPQVSQFGLMDELFFALLDQGLAFLQTAQTQGRVLSLAFNLDAQQLSNESLLAHLASALERYAIPASCLTFEITESGLLEVSPRVLETLIRLRMMGAGLSIDDFGIGYSSLERLCLLPFTEIKLDACFVRDLDRSRRNRAVISSTLALAQALDMAVVVEGIEHESQRQHLLNLGCLQGQGYLCARPMDATRTLSWLAIKLASHSTL</sequence>
<dbReference type="SUPFAM" id="SSF141868">
    <property type="entry name" value="EAL domain-like"/>
    <property type="match status" value="1"/>
</dbReference>
<evidence type="ECO:0000259" key="3">
    <source>
        <dbReference type="PROSITE" id="PS50883"/>
    </source>
</evidence>
<gene>
    <name evidence="4" type="ORF">JTY93_11405</name>
</gene>
<proteinExistence type="predicted"/>
<keyword evidence="5" id="KW-1185">Reference proteome</keyword>
<dbReference type="InterPro" id="IPR035919">
    <property type="entry name" value="EAL_sf"/>
</dbReference>
<name>A0ABX7K3C0_9PSED</name>
<dbReference type="RefSeq" id="WP_205477685.1">
    <property type="nucleotide sequence ID" value="NZ_CP070506.1"/>
</dbReference>
<dbReference type="PROSITE" id="PS50110">
    <property type="entry name" value="RESPONSE_REGULATORY"/>
    <property type="match status" value="1"/>
</dbReference>